<evidence type="ECO:0000313" key="3">
    <source>
        <dbReference type="EMBL" id="MCG7321142.1"/>
    </source>
</evidence>
<feature type="region of interest" description="Disordered" evidence="1">
    <location>
        <begin position="47"/>
        <end position="66"/>
    </location>
</feature>
<evidence type="ECO:0000256" key="2">
    <source>
        <dbReference type="SAM" id="SignalP"/>
    </source>
</evidence>
<keyword evidence="2" id="KW-0732">Signal</keyword>
<feature type="chain" id="PRO_5045329005" evidence="2">
    <location>
        <begin position="25"/>
        <end position="229"/>
    </location>
</feature>
<comment type="caution">
    <text evidence="3">The sequence shown here is derived from an EMBL/GenBank/DDBJ whole genome shotgun (WGS) entry which is preliminary data.</text>
</comment>
<proteinExistence type="predicted"/>
<feature type="signal peptide" evidence="2">
    <location>
        <begin position="1"/>
        <end position="24"/>
    </location>
</feature>
<dbReference type="EMBL" id="JAKRCV010000008">
    <property type="protein sequence ID" value="MCG7321142.1"/>
    <property type="molecule type" value="Genomic_DNA"/>
</dbReference>
<sequence length="229" mass="24249">MHRITIVGIAALAVAGCSSTPTPAAQAPMPVKTVTVTASPVNSTGPASAVVPSPAGNAGSATPKATKALDPRTVVKTKRPTVQVVCGPENDQIRTPEVRGITYDQQMEWSGSEAMVTARAKSGHRIADGYKTRWTFTDKATPCSMATPRGSQLPAVGEPTCRLGDNPRRKQDCLRRFGYFGEESWQQATNGGASAPKGDCDPTWTSGECQSFFAGLMTRDEINRLRAAP</sequence>
<keyword evidence="4" id="KW-1185">Reference proteome</keyword>
<dbReference type="Proteomes" id="UP001521931">
    <property type="component" value="Unassembled WGS sequence"/>
</dbReference>
<reference evidence="3 4" key="1">
    <citation type="submission" date="2022-02" db="EMBL/GenBank/DDBJ databases">
        <title>Uncovering new skin microbiome diversity through culturing and metagenomics.</title>
        <authorList>
            <person name="Conlan S."/>
            <person name="Deming C."/>
            <person name="Nisc Comparative Sequencing Program N."/>
            <person name="Segre J.A."/>
        </authorList>
    </citation>
    <scope>NUCLEOTIDE SEQUENCE [LARGE SCALE GENOMIC DNA]</scope>
    <source>
        <strain evidence="3 4">ACRQZ</strain>
    </source>
</reference>
<protein>
    <submittedName>
        <fullName evidence="3">Uncharacterized protein</fullName>
    </submittedName>
</protein>
<organism evidence="3 4">
    <name type="scientific">Arsenicicoccus bolidensis</name>
    <dbReference type="NCBI Taxonomy" id="229480"/>
    <lineage>
        <taxon>Bacteria</taxon>
        <taxon>Bacillati</taxon>
        <taxon>Actinomycetota</taxon>
        <taxon>Actinomycetes</taxon>
        <taxon>Micrococcales</taxon>
        <taxon>Intrasporangiaceae</taxon>
        <taxon>Arsenicicoccus</taxon>
    </lineage>
</organism>
<evidence type="ECO:0000313" key="4">
    <source>
        <dbReference type="Proteomes" id="UP001521931"/>
    </source>
</evidence>
<accession>A0ABS9PZV5</accession>
<dbReference type="PROSITE" id="PS51257">
    <property type="entry name" value="PROKAR_LIPOPROTEIN"/>
    <property type="match status" value="1"/>
</dbReference>
<gene>
    <name evidence="3" type="ORF">MHL29_04430</name>
</gene>
<evidence type="ECO:0000256" key="1">
    <source>
        <dbReference type="SAM" id="MobiDB-lite"/>
    </source>
</evidence>
<name>A0ABS9PZV5_9MICO</name>
<dbReference type="RefSeq" id="WP_239262576.1">
    <property type="nucleotide sequence ID" value="NZ_JAKRCV010000008.1"/>
</dbReference>